<dbReference type="SMART" id="SM00312">
    <property type="entry name" value="PX"/>
    <property type="match status" value="1"/>
</dbReference>
<dbReference type="InterPro" id="IPR015404">
    <property type="entry name" value="Vps5_C"/>
</dbReference>
<dbReference type="InterPro" id="IPR027267">
    <property type="entry name" value="AH/BAR_dom_sf"/>
</dbReference>
<comment type="similarity">
    <text evidence="4">Belongs to the sorting nexin family.</text>
</comment>
<evidence type="ECO:0000256" key="1">
    <source>
        <dbReference type="ARBA" id="ARBA00004287"/>
    </source>
</evidence>
<feature type="compositionally biased region" description="Basic and acidic residues" evidence="12">
    <location>
        <begin position="30"/>
        <end position="69"/>
    </location>
</feature>
<dbReference type="FunFam" id="3.30.1520.10:FF:000013">
    <property type="entry name" value="Putative Sorting nexin 3"/>
    <property type="match status" value="1"/>
</dbReference>
<evidence type="ECO:0000256" key="2">
    <source>
        <dbReference type="ARBA" id="ARBA00004496"/>
    </source>
</evidence>
<dbReference type="Gene3D" id="3.30.1520.10">
    <property type="entry name" value="Phox-like domain"/>
    <property type="match status" value="1"/>
</dbReference>
<dbReference type="GO" id="GO:0035091">
    <property type="term" value="F:phosphatidylinositol binding"/>
    <property type="evidence" value="ECO:0007669"/>
    <property type="project" value="InterPro"/>
</dbReference>
<feature type="compositionally biased region" description="Basic and acidic residues" evidence="12">
    <location>
        <begin position="189"/>
        <end position="200"/>
    </location>
</feature>
<dbReference type="FunFam" id="1.20.1270.60:FF:000022">
    <property type="entry name" value="Sorting nexin 3 protein"/>
    <property type="match status" value="1"/>
</dbReference>
<evidence type="ECO:0000313" key="14">
    <source>
        <dbReference type="EMBL" id="CDP34344.1"/>
    </source>
</evidence>
<dbReference type="GO" id="GO:0045053">
    <property type="term" value="P:protein retention in Golgi apparatus"/>
    <property type="evidence" value="ECO:0007669"/>
    <property type="project" value="TreeGrafter"/>
</dbReference>
<dbReference type="Pfam" id="PF09325">
    <property type="entry name" value="Vps5"/>
    <property type="match status" value="1"/>
</dbReference>
<evidence type="ECO:0000256" key="8">
    <source>
        <dbReference type="ARBA" id="ARBA00022927"/>
    </source>
</evidence>
<keyword evidence="8" id="KW-0653">Protein transport</keyword>
<dbReference type="GO" id="GO:0015031">
    <property type="term" value="P:protein transport"/>
    <property type="evidence" value="ECO:0007669"/>
    <property type="project" value="UniProtKB-KW"/>
</dbReference>
<feature type="compositionally biased region" description="Low complexity" evidence="12">
    <location>
        <begin position="17"/>
        <end position="29"/>
    </location>
</feature>
<keyword evidence="7" id="KW-0597">Phosphoprotein</keyword>
<dbReference type="InterPro" id="IPR037868">
    <property type="entry name" value="PX_Vps5"/>
</dbReference>
<sequence length="608" mass="66289">MSDFLEDGTSPWGDQVSLSAHNSSSSSLAHLDKDKDRDDVEDKEREANPSKVEDKDEKAEDKEEKEDMSKLLAPSSSPPSGAPATVRSPRRAARAKTNAFTGRSRRTRVVSNAEPVESSVAPLGPLDKGEEEGSGGDGAGTSGGGGAGGGADNSGTKGSGELQDVPLDETAMPNMGALSVKDNANNNDDDQHKDSYDGTEGHGGPIESKPCQPKFEITVGDPIKVGDITSSHTVYTVHTSTNAPGFSRPDSAVTRRYRDFRWLFHALEANNPGVIVPPPPEKQALGRFKEDFVESRRSALQVMLNKIASHPVLHADPDLRLFLESDSFAGDVKAKSRNPTGLDESVIVHHHQPPPSSSSGSGSGGGFMSTLGGAFSFSGKFVETNEWFVEKKRYVDGLEAQLKSLAKALDLVVTQRRELSDATAEFALSLDTLGGVEISKSLSDILSNFADAHGKIKDLYARQCMQDIMSLSNTLDEYIRLIGSIRSVFAQRQRAYLNVQTAEHDLSKKRQHLDKLHRQGKTLQDKISALETEVQDQEKRVVNCRVAFDDISKQIVSEFDRFEHDKVRDFRNSVELFLENAVEAQKEAIEVWETFYQLAGFSAPEVTA</sequence>
<keyword evidence="9" id="KW-0333">Golgi apparatus</keyword>
<dbReference type="EMBL" id="HG937693">
    <property type="protein sequence ID" value="CDP34344.1"/>
    <property type="molecule type" value="Genomic_DNA"/>
</dbReference>
<dbReference type="GO" id="GO:0030904">
    <property type="term" value="C:retromer complex"/>
    <property type="evidence" value="ECO:0007669"/>
    <property type="project" value="UniProtKB-ARBA"/>
</dbReference>
<dbReference type="InterPro" id="IPR036871">
    <property type="entry name" value="PX_dom_sf"/>
</dbReference>
<keyword evidence="10" id="KW-0472">Membrane</keyword>
<feature type="compositionally biased region" description="Gly residues" evidence="12">
    <location>
        <begin position="135"/>
        <end position="152"/>
    </location>
</feature>
<accession>A0A060T0Q6</accession>
<keyword evidence="11" id="KW-0175">Coiled coil</keyword>
<feature type="coiled-coil region" evidence="11">
    <location>
        <begin position="499"/>
        <end position="540"/>
    </location>
</feature>
<evidence type="ECO:0000256" key="4">
    <source>
        <dbReference type="ARBA" id="ARBA00010883"/>
    </source>
</evidence>
<dbReference type="GO" id="GO:0005768">
    <property type="term" value="C:endosome"/>
    <property type="evidence" value="ECO:0007669"/>
    <property type="project" value="UniProtKB-ARBA"/>
</dbReference>
<keyword evidence="5" id="KW-0813">Transport</keyword>
<evidence type="ECO:0000256" key="11">
    <source>
        <dbReference type="SAM" id="Coils"/>
    </source>
</evidence>
<reference evidence="14" key="2">
    <citation type="submission" date="2014-06" db="EMBL/GenBank/DDBJ databases">
        <title>The complete genome of Blastobotrys (Arxula) adeninivorans LS3 - a yeast of biotechnological interest.</title>
        <authorList>
            <person name="Kunze G."/>
            <person name="Gaillardin C."/>
            <person name="Czernicka M."/>
            <person name="Durrens P."/>
            <person name="Martin T."/>
            <person name="Boer E."/>
            <person name="Gabaldon T."/>
            <person name="Cruz J."/>
            <person name="Talla E."/>
            <person name="Marck C."/>
            <person name="Goffeau A."/>
            <person name="Barbe V."/>
            <person name="Baret P."/>
            <person name="Baronian K."/>
            <person name="Beier S."/>
            <person name="Bleykasten C."/>
            <person name="Bode R."/>
            <person name="Casaregola S."/>
            <person name="Despons L."/>
            <person name="Fairhead C."/>
            <person name="Giersberg M."/>
            <person name="Gierski P."/>
            <person name="Hahnel U."/>
            <person name="Hartmann A."/>
            <person name="Jankowska D."/>
            <person name="Jubin C."/>
            <person name="Jung P."/>
            <person name="Lafontaine I."/>
            <person name="Leh-Louis V."/>
            <person name="Lemaire M."/>
            <person name="Marcet-Houben M."/>
            <person name="Mascher M."/>
            <person name="Morel G."/>
            <person name="Richard G.-F."/>
            <person name="Riechen J."/>
            <person name="Sacerdot C."/>
            <person name="Sarkar A."/>
            <person name="Savel G."/>
            <person name="Schacherer J."/>
            <person name="Sherman D."/>
            <person name="Straub M.-L."/>
            <person name="Stein N."/>
            <person name="Thierry A."/>
            <person name="Trautwein-Schult A."/>
            <person name="Westhof E."/>
            <person name="Worch S."/>
            <person name="Dujon B."/>
            <person name="Souciet J.-L."/>
            <person name="Wincker P."/>
            <person name="Scholz U."/>
            <person name="Neuveglise N."/>
        </authorList>
    </citation>
    <scope>NUCLEOTIDE SEQUENCE</scope>
    <source>
        <strain evidence="14">LS3</strain>
    </source>
</reference>
<evidence type="ECO:0000256" key="5">
    <source>
        <dbReference type="ARBA" id="ARBA00022448"/>
    </source>
</evidence>
<dbReference type="InterPro" id="IPR001683">
    <property type="entry name" value="PX_dom"/>
</dbReference>
<comment type="subcellular location">
    <subcellularLocation>
        <location evidence="2">Cytoplasm</location>
    </subcellularLocation>
    <subcellularLocation>
        <location evidence="3">Golgi apparatus</location>
    </subcellularLocation>
    <subcellularLocation>
        <location evidence="1">Membrane</location>
        <topology evidence="1">Peripheral membrane protein</topology>
        <orientation evidence="1">Cytoplasmic side</orientation>
    </subcellularLocation>
</comment>
<dbReference type="GO" id="GO:0005829">
    <property type="term" value="C:cytosol"/>
    <property type="evidence" value="ECO:0007669"/>
    <property type="project" value="GOC"/>
</dbReference>
<dbReference type="Pfam" id="PF00787">
    <property type="entry name" value="PX"/>
    <property type="match status" value="1"/>
</dbReference>
<feature type="region of interest" description="Disordered" evidence="12">
    <location>
        <begin position="1"/>
        <end position="213"/>
    </location>
</feature>
<evidence type="ECO:0000256" key="10">
    <source>
        <dbReference type="ARBA" id="ARBA00023136"/>
    </source>
</evidence>
<dbReference type="CDD" id="cd06861">
    <property type="entry name" value="PX_Vps5p"/>
    <property type="match status" value="1"/>
</dbReference>
<dbReference type="PANTHER" id="PTHR10555">
    <property type="entry name" value="SORTING NEXIN"/>
    <property type="match status" value="1"/>
</dbReference>
<dbReference type="SUPFAM" id="SSF64268">
    <property type="entry name" value="PX domain"/>
    <property type="match status" value="1"/>
</dbReference>
<evidence type="ECO:0000256" key="3">
    <source>
        <dbReference type="ARBA" id="ARBA00004555"/>
    </source>
</evidence>
<evidence type="ECO:0000256" key="9">
    <source>
        <dbReference type="ARBA" id="ARBA00023034"/>
    </source>
</evidence>
<dbReference type="GO" id="GO:0005794">
    <property type="term" value="C:Golgi apparatus"/>
    <property type="evidence" value="ECO:0007669"/>
    <property type="project" value="UniProtKB-SubCell"/>
</dbReference>
<dbReference type="Gene3D" id="1.20.1270.60">
    <property type="entry name" value="Arfaptin homology (AH) domain/BAR domain"/>
    <property type="match status" value="1"/>
</dbReference>
<dbReference type="CDD" id="cd07627">
    <property type="entry name" value="BAR_Vps5p"/>
    <property type="match status" value="1"/>
</dbReference>
<evidence type="ECO:0000256" key="12">
    <source>
        <dbReference type="SAM" id="MobiDB-lite"/>
    </source>
</evidence>
<dbReference type="PROSITE" id="PS50195">
    <property type="entry name" value="PX"/>
    <property type="match status" value="1"/>
</dbReference>
<name>A0A060T0Q6_BLAAD</name>
<gene>
    <name evidence="14" type="ORF">GNLVRS02_ARAD1C10230g</name>
</gene>
<evidence type="ECO:0000256" key="6">
    <source>
        <dbReference type="ARBA" id="ARBA00022490"/>
    </source>
</evidence>
<dbReference type="InterPro" id="IPR035803">
    <property type="entry name" value="BAR_Vps5"/>
</dbReference>
<dbReference type="GO" id="GO:0042147">
    <property type="term" value="P:retrograde transport, endosome to Golgi"/>
    <property type="evidence" value="ECO:0007669"/>
    <property type="project" value="TreeGrafter"/>
</dbReference>
<dbReference type="PhylomeDB" id="A0A060T0Q6"/>
<dbReference type="SUPFAM" id="SSF103657">
    <property type="entry name" value="BAR/IMD domain-like"/>
    <property type="match status" value="1"/>
</dbReference>
<reference evidence="14" key="1">
    <citation type="submission" date="2014-02" db="EMBL/GenBank/DDBJ databases">
        <authorList>
            <person name="Genoscope - CEA"/>
        </authorList>
    </citation>
    <scope>NUCLEOTIDE SEQUENCE</scope>
    <source>
        <strain evidence="14">LS3</strain>
    </source>
</reference>
<feature type="domain" description="PX" evidence="13">
    <location>
        <begin position="213"/>
        <end position="329"/>
    </location>
</feature>
<proteinExistence type="inferred from homology"/>
<evidence type="ECO:0000259" key="13">
    <source>
        <dbReference type="PROSITE" id="PS50195"/>
    </source>
</evidence>
<protein>
    <submittedName>
        <fullName evidence="14">ARAD1C10230p</fullName>
    </submittedName>
</protein>
<dbReference type="AlphaFoldDB" id="A0A060T0Q6"/>
<evidence type="ECO:0000256" key="7">
    <source>
        <dbReference type="ARBA" id="ARBA00022553"/>
    </source>
</evidence>
<keyword evidence="6" id="KW-0963">Cytoplasm</keyword>
<organism evidence="14">
    <name type="scientific">Blastobotrys adeninivorans</name>
    <name type="common">Yeast</name>
    <name type="synonym">Arxula adeninivorans</name>
    <dbReference type="NCBI Taxonomy" id="409370"/>
    <lineage>
        <taxon>Eukaryota</taxon>
        <taxon>Fungi</taxon>
        <taxon>Dikarya</taxon>
        <taxon>Ascomycota</taxon>
        <taxon>Saccharomycotina</taxon>
        <taxon>Dipodascomycetes</taxon>
        <taxon>Dipodascales</taxon>
        <taxon>Trichomonascaceae</taxon>
        <taxon>Blastobotrys</taxon>
    </lineage>
</organism>
<dbReference type="PANTHER" id="PTHR10555:SF170">
    <property type="entry name" value="FI18122P1"/>
    <property type="match status" value="1"/>
</dbReference>